<evidence type="ECO:0000313" key="3">
    <source>
        <dbReference type="Proteomes" id="UP001139516"/>
    </source>
</evidence>
<name>A0A9X1Y8G4_9PROT</name>
<dbReference type="SUPFAM" id="SSF100950">
    <property type="entry name" value="NagB/RpiA/CoA transferase-like"/>
    <property type="match status" value="1"/>
</dbReference>
<keyword evidence="3" id="KW-1185">Reference proteome</keyword>
<evidence type="ECO:0000313" key="2">
    <source>
        <dbReference type="EMBL" id="MCK8785859.1"/>
    </source>
</evidence>
<accession>A0A9X1Y8G4</accession>
<evidence type="ECO:0000259" key="1">
    <source>
        <dbReference type="Pfam" id="PF02589"/>
    </source>
</evidence>
<gene>
    <name evidence="2" type="ORF">M0638_15880</name>
</gene>
<dbReference type="Gene3D" id="3.40.50.10420">
    <property type="entry name" value="NagB/RpiA/CoA transferase-like"/>
    <property type="match status" value="1"/>
</dbReference>
<dbReference type="RefSeq" id="WP_248667972.1">
    <property type="nucleotide sequence ID" value="NZ_JALPRX010000068.1"/>
</dbReference>
<dbReference type="Proteomes" id="UP001139516">
    <property type="component" value="Unassembled WGS sequence"/>
</dbReference>
<proteinExistence type="predicted"/>
<dbReference type="Pfam" id="PF02589">
    <property type="entry name" value="LUD_dom"/>
    <property type="match status" value="1"/>
</dbReference>
<dbReference type="InterPro" id="IPR003741">
    <property type="entry name" value="LUD_dom"/>
</dbReference>
<feature type="domain" description="LUD" evidence="1">
    <location>
        <begin position="120"/>
        <end position="211"/>
    </location>
</feature>
<protein>
    <submittedName>
        <fullName evidence="2">LUD domain-containing protein</fullName>
    </submittedName>
</protein>
<dbReference type="PANTHER" id="PTHR43682:SF1">
    <property type="entry name" value="LACTATE UTILIZATION PROTEIN C"/>
    <property type="match status" value="1"/>
</dbReference>
<organism evidence="2 3">
    <name type="scientific">Roseomonas acroporae</name>
    <dbReference type="NCBI Taxonomy" id="2937791"/>
    <lineage>
        <taxon>Bacteria</taxon>
        <taxon>Pseudomonadati</taxon>
        <taxon>Pseudomonadota</taxon>
        <taxon>Alphaproteobacteria</taxon>
        <taxon>Acetobacterales</taxon>
        <taxon>Roseomonadaceae</taxon>
        <taxon>Roseomonas</taxon>
    </lineage>
</organism>
<dbReference type="AlphaFoldDB" id="A0A9X1Y8G4"/>
<comment type="caution">
    <text evidence="2">The sequence shown here is derived from an EMBL/GenBank/DDBJ whole genome shotgun (WGS) entry which is preliminary data.</text>
</comment>
<dbReference type="InterPro" id="IPR024185">
    <property type="entry name" value="FTHF_cligase-like_sf"/>
</dbReference>
<dbReference type="PANTHER" id="PTHR43682">
    <property type="entry name" value="LACTATE UTILIZATION PROTEIN C"/>
    <property type="match status" value="1"/>
</dbReference>
<sequence length="212" mass="22158">MSTRETILDSVRAALGRRRPDPAAIAAEAAALLADPAAIRPALPVPDPVEAFALRVVSPKVGATLERIAALGALPAAVARYLDAHGLPHALALQPDPELRALDWAGYALRDTARPDEAAALGQALWGIAETGTLVFHSGADTAVLNHFLPLHHIAVLQAPRILPYLEDYAALSDPAPRNANLVTGASGTTDIEGSYVRGAHGPRFLHVVLVG</sequence>
<dbReference type="EMBL" id="JALPRX010000068">
    <property type="protein sequence ID" value="MCK8785859.1"/>
    <property type="molecule type" value="Genomic_DNA"/>
</dbReference>
<reference evidence="2" key="1">
    <citation type="submission" date="2022-04" db="EMBL/GenBank/DDBJ databases">
        <title>Roseomonas acroporae sp. nov., isolated from coral Acropora digitifera.</title>
        <authorList>
            <person name="Sun H."/>
        </authorList>
    </citation>
    <scope>NUCLEOTIDE SEQUENCE</scope>
    <source>
        <strain evidence="2">NAR14</strain>
    </source>
</reference>
<dbReference type="InterPro" id="IPR037171">
    <property type="entry name" value="NagB/RpiA_transferase-like"/>
</dbReference>